<reference evidence="3" key="2">
    <citation type="submission" date="2010-04" db="EMBL/GenBank/DDBJ databases">
        <authorList>
            <person name="Buell R."/>
            <person name="Hamilton J."/>
            <person name="Hostetler J."/>
        </authorList>
    </citation>
    <scope>NUCLEOTIDE SEQUENCE [LARGE SCALE GENOMIC DNA]</scope>
    <source>
        <strain evidence="3">DAOM:BR144</strain>
    </source>
</reference>
<protein>
    <submittedName>
        <fullName evidence="2">Uncharacterized protein</fullName>
    </submittedName>
</protein>
<dbReference type="EnsemblProtists" id="PYU1_T011087">
    <property type="protein sequence ID" value="PYU1_T011087"/>
    <property type="gene ID" value="PYU1_G011063"/>
</dbReference>
<dbReference type="Proteomes" id="UP000019132">
    <property type="component" value="Unassembled WGS sequence"/>
</dbReference>
<feature type="transmembrane region" description="Helical" evidence="1">
    <location>
        <begin position="80"/>
        <end position="102"/>
    </location>
</feature>
<dbReference type="NCBIfam" id="TIGR01571">
    <property type="entry name" value="A_thal_Cys_rich"/>
    <property type="match status" value="1"/>
</dbReference>
<sequence length="220" mass="24532">MRLETYPDKLGQYNAPPAQDVVIAIPPDKGADSTHGAGMDVVWTSGLKECYKQPKHCGLAIVWPCGLPAKVGKNIGLSPIFLTAFFAITLVGDIAFTAIAWADVKSRGDKPHFLYNINFYYFVGKPPGSHCSTAAYILGVLFVLGMYRLRIKTQDYYGIRRRKFFDIYASLFCTCCSLAQMSKQVDFERTKGHNYQQVQQSAYDAHGQSGHVNTILAFRQ</sequence>
<accession>K3X1I8</accession>
<evidence type="ECO:0000313" key="3">
    <source>
        <dbReference type="Proteomes" id="UP000019132"/>
    </source>
</evidence>
<dbReference type="eggNOG" id="ENOG502T3WV">
    <property type="taxonomic scope" value="Eukaryota"/>
</dbReference>
<feature type="transmembrane region" description="Helical" evidence="1">
    <location>
        <begin position="133"/>
        <end position="151"/>
    </location>
</feature>
<keyword evidence="1" id="KW-1133">Transmembrane helix</keyword>
<name>K3X1I8_GLOUD</name>
<dbReference type="AlphaFoldDB" id="K3X1I8"/>
<dbReference type="InParanoid" id="K3X1I8"/>
<evidence type="ECO:0000256" key="1">
    <source>
        <dbReference type="SAM" id="Phobius"/>
    </source>
</evidence>
<dbReference type="InterPro" id="IPR006461">
    <property type="entry name" value="PLAC_motif_containing"/>
</dbReference>
<keyword evidence="1" id="KW-0812">Transmembrane</keyword>
<keyword evidence="1" id="KW-0472">Membrane</keyword>
<dbReference type="HOGENOM" id="CLU_1317752_0_0_1"/>
<dbReference type="VEuPathDB" id="FungiDB:PYU1_G011063"/>
<evidence type="ECO:0000313" key="2">
    <source>
        <dbReference type="EnsemblProtists" id="PYU1_T011087"/>
    </source>
</evidence>
<keyword evidence="3" id="KW-1185">Reference proteome</keyword>
<reference evidence="3" key="1">
    <citation type="journal article" date="2010" name="Genome Biol.">
        <title>Genome sequence of the necrotrophic plant pathogen Pythium ultimum reveals original pathogenicity mechanisms and effector repertoire.</title>
        <authorList>
            <person name="Levesque C.A."/>
            <person name="Brouwer H."/>
            <person name="Cano L."/>
            <person name="Hamilton J.P."/>
            <person name="Holt C."/>
            <person name="Huitema E."/>
            <person name="Raffaele S."/>
            <person name="Robideau G.P."/>
            <person name="Thines M."/>
            <person name="Win J."/>
            <person name="Zerillo M.M."/>
            <person name="Beakes G.W."/>
            <person name="Boore J.L."/>
            <person name="Busam D."/>
            <person name="Dumas B."/>
            <person name="Ferriera S."/>
            <person name="Fuerstenberg S.I."/>
            <person name="Gachon C.M."/>
            <person name="Gaulin E."/>
            <person name="Govers F."/>
            <person name="Grenville-Briggs L."/>
            <person name="Horner N."/>
            <person name="Hostetler J."/>
            <person name="Jiang R.H."/>
            <person name="Johnson J."/>
            <person name="Krajaejun T."/>
            <person name="Lin H."/>
            <person name="Meijer H.J."/>
            <person name="Moore B."/>
            <person name="Morris P."/>
            <person name="Phuntmart V."/>
            <person name="Puiu D."/>
            <person name="Shetty J."/>
            <person name="Stajich J.E."/>
            <person name="Tripathy S."/>
            <person name="Wawra S."/>
            <person name="van West P."/>
            <person name="Whitty B.R."/>
            <person name="Coutinho P.M."/>
            <person name="Henrissat B."/>
            <person name="Martin F."/>
            <person name="Thomas P.D."/>
            <person name="Tyler B.M."/>
            <person name="De Vries R.P."/>
            <person name="Kamoun S."/>
            <person name="Yandell M."/>
            <person name="Tisserat N."/>
            <person name="Buell C.R."/>
        </authorList>
    </citation>
    <scope>NUCLEOTIDE SEQUENCE</scope>
    <source>
        <strain evidence="3">DAOM:BR144</strain>
    </source>
</reference>
<organism evidence="2 3">
    <name type="scientific">Globisporangium ultimum (strain ATCC 200006 / CBS 805.95 / DAOM BR144)</name>
    <name type="common">Pythium ultimum</name>
    <dbReference type="NCBI Taxonomy" id="431595"/>
    <lineage>
        <taxon>Eukaryota</taxon>
        <taxon>Sar</taxon>
        <taxon>Stramenopiles</taxon>
        <taxon>Oomycota</taxon>
        <taxon>Peronosporomycetes</taxon>
        <taxon>Pythiales</taxon>
        <taxon>Pythiaceae</taxon>
        <taxon>Globisporangium</taxon>
    </lineage>
</organism>
<proteinExistence type="predicted"/>
<reference evidence="2" key="3">
    <citation type="submission" date="2015-02" db="UniProtKB">
        <authorList>
            <consortium name="EnsemblProtists"/>
        </authorList>
    </citation>
    <scope>IDENTIFICATION</scope>
    <source>
        <strain evidence="2">DAOM BR144</strain>
    </source>
</reference>
<dbReference type="EMBL" id="GL376606">
    <property type="status" value="NOT_ANNOTATED_CDS"/>
    <property type="molecule type" value="Genomic_DNA"/>
</dbReference>
<dbReference type="Pfam" id="PF04749">
    <property type="entry name" value="PLAC8"/>
    <property type="match status" value="1"/>
</dbReference>